<dbReference type="GO" id="GO:0006313">
    <property type="term" value="P:DNA transposition"/>
    <property type="evidence" value="ECO:0007669"/>
    <property type="project" value="InterPro"/>
</dbReference>
<sequence length="457" mass="50730">MVWQAVIERFEQQAPASVMARLALEQALPAHWIDEVFETHRQRQYPRELLFSTVVELMTLVSLGLRPSLHAAARKLDERLPVSLAALYDKVNRCEPPVLRALVQGSGQRLASVAACLPGQACLPGWQLRVLDGNHLPASDKRLAVLRGFRGAARPGHTLVVYDPDSALVCDIVACEDAHQSERVAAATLIESALARQAWIADRHFCTEALLRGLSERQACFIVREHARHPRLAERGPWGQCTDIETGRVREQGIKLKSCNGQEQPWRRIEIELSSPTESGDTHIALWSNLPQDIEAATIARLYRKRWRIEGMFQRLESVLHSEIKSLGHPRAALLGFAAAVLAYNVLALLKRVIEQAHEATHPKLDVSTFHLTVEINSGYEAMALALPPEHLPQVGSLQPCQLMERLLLLAARLKPRQLATSKRAPKPKAPKGFVDGSLARSHVATARVIKAGRETP</sequence>
<protein>
    <submittedName>
        <fullName evidence="7">IS4 transposase</fullName>
    </submittedName>
</protein>
<dbReference type="PANTHER" id="PTHR33258">
    <property type="entry name" value="TRANSPOSASE INSL FOR INSERTION SEQUENCE ELEMENT IS186A-RELATED"/>
    <property type="match status" value="1"/>
</dbReference>
<dbReference type="Proteomes" id="UP000295182">
    <property type="component" value="Unassembled WGS sequence"/>
</dbReference>
<evidence type="ECO:0000256" key="5">
    <source>
        <dbReference type="SAM" id="MobiDB-lite"/>
    </source>
</evidence>
<evidence type="ECO:0000256" key="2">
    <source>
        <dbReference type="ARBA" id="ARBA00022578"/>
    </source>
</evidence>
<feature type="region of interest" description="Disordered" evidence="5">
    <location>
        <begin position="419"/>
        <end position="439"/>
    </location>
</feature>
<comment type="caution">
    <text evidence="7">The sequence shown here is derived from an EMBL/GenBank/DDBJ whole genome shotgun (WGS) entry which is preliminary data.</text>
</comment>
<keyword evidence="8" id="KW-1185">Reference proteome</keyword>
<dbReference type="InterPro" id="IPR002559">
    <property type="entry name" value="Transposase_11"/>
</dbReference>
<evidence type="ECO:0000256" key="1">
    <source>
        <dbReference type="ARBA" id="ARBA00010075"/>
    </source>
</evidence>
<organism evidence="7 8">
    <name type="scientific">Simplicispira metamorpha</name>
    <dbReference type="NCBI Taxonomy" id="80881"/>
    <lineage>
        <taxon>Bacteria</taxon>
        <taxon>Pseudomonadati</taxon>
        <taxon>Pseudomonadota</taxon>
        <taxon>Betaproteobacteria</taxon>
        <taxon>Burkholderiales</taxon>
        <taxon>Comamonadaceae</taxon>
        <taxon>Simplicispira</taxon>
    </lineage>
</organism>
<evidence type="ECO:0000256" key="4">
    <source>
        <dbReference type="ARBA" id="ARBA00023172"/>
    </source>
</evidence>
<dbReference type="InterPro" id="IPR012337">
    <property type="entry name" value="RNaseH-like_sf"/>
</dbReference>
<dbReference type="GO" id="GO:0004803">
    <property type="term" value="F:transposase activity"/>
    <property type="evidence" value="ECO:0007669"/>
    <property type="project" value="InterPro"/>
</dbReference>
<dbReference type="Pfam" id="PF01609">
    <property type="entry name" value="DDE_Tnp_1"/>
    <property type="match status" value="1"/>
</dbReference>
<dbReference type="EMBL" id="SLXH01000060">
    <property type="protein sequence ID" value="TCP10652.1"/>
    <property type="molecule type" value="Genomic_DNA"/>
</dbReference>
<keyword evidence="3" id="KW-0238">DNA-binding</keyword>
<keyword evidence="4" id="KW-0233">DNA recombination</keyword>
<dbReference type="PANTHER" id="PTHR33258:SF1">
    <property type="entry name" value="TRANSPOSASE INSL FOR INSERTION SEQUENCE ELEMENT IS186A-RELATED"/>
    <property type="match status" value="1"/>
</dbReference>
<keyword evidence="2" id="KW-0815">Transposition</keyword>
<dbReference type="InterPro" id="IPR047952">
    <property type="entry name" value="Transpos_IS4"/>
</dbReference>
<accession>A0A4R2MSC9</accession>
<name>A0A4R2MSC9_9BURK</name>
<evidence type="ECO:0000313" key="7">
    <source>
        <dbReference type="EMBL" id="TCP10652.1"/>
    </source>
</evidence>
<evidence type="ECO:0000259" key="6">
    <source>
        <dbReference type="Pfam" id="PF01609"/>
    </source>
</evidence>
<dbReference type="NCBIfam" id="NF033592">
    <property type="entry name" value="transpos_IS4_1"/>
    <property type="match status" value="1"/>
</dbReference>
<proteinExistence type="inferred from homology"/>
<dbReference type="GO" id="GO:0003677">
    <property type="term" value="F:DNA binding"/>
    <property type="evidence" value="ECO:0007669"/>
    <property type="project" value="UniProtKB-KW"/>
</dbReference>
<reference evidence="7 8" key="1">
    <citation type="submission" date="2019-03" db="EMBL/GenBank/DDBJ databases">
        <title>Genomic Encyclopedia of Type Strains, Phase IV (KMG-IV): sequencing the most valuable type-strain genomes for metagenomic binning, comparative biology and taxonomic classification.</title>
        <authorList>
            <person name="Goeker M."/>
        </authorList>
    </citation>
    <scope>NUCLEOTIDE SEQUENCE [LARGE SCALE GENOMIC DNA]</scope>
    <source>
        <strain evidence="7 8">DSM 1837</strain>
    </source>
</reference>
<evidence type="ECO:0000256" key="3">
    <source>
        <dbReference type="ARBA" id="ARBA00023125"/>
    </source>
</evidence>
<comment type="similarity">
    <text evidence="1">Belongs to the transposase 11 family.</text>
</comment>
<gene>
    <name evidence="7" type="ORF">EV674_1601</name>
</gene>
<feature type="domain" description="Transposase IS4-like" evidence="6">
    <location>
        <begin position="157"/>
        <end position="345"/>
    </location>
</feature>
<dbReference type="AlphaFoldDB" id="A0A4R2MSC9"/>
<dbReference type="SUPFAM" id="SSF53098">
    <property type="entry name" value="Ribonuclease H-like"/>
    <property type="match status" value="1"/>
</dbReference>
<evidence type="ECO:0000313" key="8">
    <source>
        <dbReference type="Proteomes" id="UP000295182"/>
    </source>
</evidence>